<organism evidence="1 2">
    <name type="scientific">Dyadobacter arcticus</name>
    <dbReference type="NCBI Taxonomy" id="1078754"/>
    <lineage>
        <taxon>Bacteria</taxon>
        <taxon>Pseudomonadati</taxon>
        <taxon>Bacteroidota</taxon>
        <taxon>Cytophagia</taxon>
        <taxon>Cytophagales</taxon>
        <taxon>Spirosomataceae</taxon>
        <taxon>Dyadobacter</taxon>
    </lineage>
</organism>
<protein>
    <submittedName>
        <fullName evidence="1">Uncharacterized protein</fullName>
    </submittedName>
</protein>
<dbReference type="Proteomes" id="UP001179181">
    <property type="component" value="Unassembled WGS sequence"/>
</dbReference>
<dbReference type="EMBL" id="JAASQJ010000001">
    <property type="protein sequence ID" value="NIJ50898.1"/>
    <property type="molecule type" value="Genomic_DNA"/>
</dbReference>
<name>A0ABX0UD09_9BACT</name>
<proteinExistence type="predicted"/>
<sequence length="47" mass="5351">MQKNYSQLQYSAVCFNGLCIDLRSPFTLKYDKVKNALKNSKEAFTGS</sequence>
<evidence type="ECO:0000313" key="2">
    <source>
        <dbReference type="Proteomes" id="UP001179181"/>
    </source>
</evidence>
<accession>A0ABX0UD09</accession>
<evidence type="ECO:0000313" key="1">
    <source>
        <dbReference type="EMBL" id="NIJ50898.1"/>
    </source>
</evidence>
<reference evidence="1 2" key="1">
    <citation type="submission" date="2020-03" db="EMBL/GenBank/DDBJ databases">
        <title>Genomic Encyclopedia of Type Strains, Phase IV (KMG-IV): sequencing the most valuable type-strain genomes for metagenomic binning, comparative biology and taxonomic classification.</title>
        <authorList>
            <person name="Goeker M."/>
        </authorList>
    </citation>
    <scope>NUCLEOTIDE SEQUENCE [LARGE SCALE GENOMIC DNA]</scope>
    <source>
        <strain evidence="1 2">DSM 102865</strain>
    </source>
</reference>
<gene>
    <name evidence="1" type="ORF">FHS68_000054</name>
</gene>
<keyword evidence="2" id="KW-1185">Reference proteome</keyword>
<comment type="caution">
    <text evidence="1">The sequence shown here is derived from an EMBL/GenBank/DDBJ whole genome shotgun (WGS) entry which is preliminary data.</text>
</comment>